<reference evidence="5 6" key="1">
    <citation type="submission" date="2017-08" db="EMBL/GenBank/DDBJ databases">
        <authorList>
            <person name="de Groot N.N."/>
        </authorList>
    </citation>
    <scope>NUCLEOTIDE SEQUENCE [LARGE SCALE GENOMIC DNA]</scope>
    <source>
        <strain evidence="5 6">USBA 78</strain>
    </source>
</reference>
<dbReference type="SMART" id="SM00477">
    <property type="entry name" value="NUC"/>
    <property type="match status" value="1"/>
</dbReference>
<dbReference type="Gene3D" id="3.40.570.10">
    <property type="entry name" value="Extracellular Endonuclease, subunit A"/>
    <property type="match status" value="1"/>
</dbReference>
<keyword evidence="2" id="KW-0479">Metal-binding</keyword>
<evidence type="ECO:0000256" key="2">
    <source>
        <dbReference type="PIRSR" id="PIRSR640255-2"/>
    </source>
</evidence>
<dbReference type="GO" id="GO:0046872">
    <property type="term" value="F:metal ion binding"/>
    <property type="evidence" value="ECO:0007669"/>
    <property type="project" value="UniProtKB-KW"/>
</dbReference>
<keyword evidence="5" id="KW-0540">Nuclease</keyword>
<dbReference type="PANTHER" id="PTHR13966:SF5">
    <property type="entry name" value="ENDONUCLEASE G, MITOCHONDRIAL"/>
    <property type="match status" value="1"/>
</dbReference>
<dbReference type="InterPro" id="IPR001604">
    <property type="entry name" value="Endo_G_ENPP1-like_dom"/>
</dbReference>
<keyword evidence="5" id="KW-0378">Hydrolase</keyword>
<dbReference type="InterPro" id="IPR040255">
    <property type="entry name" value="Non-specific_endonuclease"/>
</dbReference>
<proteinExistence type="predicted"/>
<organism evidence="5 6">
    <name type="scientific">Thalassospira xiamenensis</name>
    <dbReference type="NCBI Taxonomy" id="220697"/>
    <lineage>
        <taxon>Bacteria</taxon>
        <taxon>Pseudomonadati</taxon>
        <taxon>Pseudomonadota</taxon>
        <taxon>Alphaproteobacteria</taxon>
        <taxon>Rhodospirillales</taxon>
        <taxon>Thalassospiraceae</taxon>
        <taxon>Thalassospira</taxon>
    </lineage>
</organism>
<dbReference type="Proteomes" id="UP000219068">
    <property type="component" value="Unassembled WGS sequence"/>
</dbReference>
<feature type="domain" description="DNA/RNA non-specific endonuclease/pyrophosphatase/phosphodiesterase" evidence="4">
    <location>
        <begin position="62"/>
        <end position="319"/>
    </location>
</feature>
<dbReference type="GO" id="GO:0016787">
    <property type="term" value="F:hydrolase activity"/>
    <property type="evidence" value="ECO:0007669"/>
    <property type="project" value="InterPro"/>
</dbReference>
<feature type="active site" description="Proton acceptor" evidence="1">
    <location>
        <position position="155"/>
    </location>
</feature>
<dbReference type="AlphaFoldDB" id="A0A285TZN3"/>
<feature type="binding site" evidence="2">
    <location>
        <position position="187"/>
    </location>
    <ligand>
        <name>Mg(2+)</name>
        <dbReference type="ChEBI" id="CHEBI:18420"/>
        <note>catalytic</note>
    </ligand>
</feature>
<dbReference type="InterPro" id="IPR044925">
    <property type="entry name" value="His-Me_finger_sf"/>
</dbReference>
<sequence length="350" mass="39696">MRSFPVLLSALSILGIFLITTSLRAEKFICDSDDGTSPYPILQNASYDHLRYAPREQEVMKTFGAYVSSFDGIDDDTGDGQGDYLAVPQWVAYELKGVEPQPDGTYHEPDISIKRPSDWYRSDDLAFLWTDRPGVRKKRLDNSYDGVGRIWNRGHLAMADHAQRISWQASCNTHFFWNAVPQAADMNQGPWRHLEDYSAAASNRFDHIWIITGPVFFKDQQVGYIGEGSKGEVPVAVPHGLFKILIRDIGQGAVDAIAFLFPQPYRMDTENIPQPVGTWVNCSQAKRLKHVYDHKPQIVAISELEVLTGLTFLSEISNRDQILHHIPDQLWPVDRKYWPESTCAGQIFNP</sequence>
<dbReference type="InterPro" id="IPR020821">
    <property type="entry name" value="ENPP1-3/EXOG-like_nuc-like"/>
</dbReference>
<dbReference type="GO" id="GO:0003676">
    <property type="term" value="F:nucleic acid binding"/>
    <property type="evidence" value="ECO:0007669"/>
    <property type="project" value="InterPro"/>
</dbReference>
<evidence type="ECO:0000313" key="5">
    <source>
        <dbReference type="EMBL" id="SOC31120.1"/>
    </source>
</evidence>
<gene>
    <name evidence="5" type="ORF">SAMN05428964_11317</name>
</gene>
<dbReference type="InterPro" id="IPR044929">
    <property type="entry name" value="DNA/RNA_non-sp_Endonuclease_sf"/>
</dbReference>
<dbReference type="SUPFAM" id="SSF54060">
    <property type="entry name" value="His-Me finger endonucleases"/>
    <property type="match status" value="1"/>
</dbReference>
<dbReference type="EMBL" id="OBMM01000013">
    <property type="protein sequence ID" value="SOC31120.1"/>
    <property type="molecule type" value="Genomic_DNA"/>
</dbReference>
<evidence type="ECO:0000256" key="1">
    <source>
        <dbReference type="PIRSR" id="PIRSR640255-1"/>
    </source>
</evidence>
<accession>A0A285TZN3</accession>
<feature type="domain" description="ENPP1-3/EXOG-like endonuclease/phosphodiesterase" evidence="3">
    <location>
        <begin position="81"/>
        <end position="319"/>
    </location>
</feature>
<keyword evidence="5" id="KW-0255">Endonuclease</keyword>
<evidence type="ECO:0000259" key="4">
    <source>
        <dbReference type="SMART" id="SM00892"/>
    </source>
</evidence>
<evidence type="ECO:0000313" key="6">
    <source>
        <dbReference type="Proteomes" id="UP000219068"/>
    </source>
</evidence>
<dbReference type="PANTHER" id="PTHR13966">
    <property type="entry name" value="ENDONUCLEASE RELATED"/>
    <property type="match status" value="1"/>
</dbReference>
<name>A0A285TZN3_9PROT</name>
<dbReference type="Pfam" id="PF01223">
    <property type="entry name" value="Endonuclease_NS"/>
    <property type="match status" value="1"/>
</dbReference>
<dbReference type="GO" id="GO:0004519">
    <property type="term" value="F:endonuclease activity"/>
    <property type="evidence" value="ECO:0007669"/>
    <property type="project" value="UniProtKB-KW"/>
</dbReference>
<protein>
    <submittedName>
        <fullName evidence="5">DNA/RNA non-specific endonuclease</fullName>
    </submittedName>
</protein>
<dbReference type="SMART" id="SM00892">
    <property type="entry name" value="Endonuclease_NS"/>
    <property type="match status" value="1"/>
</dbReference>
<evidence type="ECO:0000259" key="3">
    <source>
        <dbReference type="SMART" id="SM00477"/>
    </source>
</evidence>